<organism evidence="2 3">
    <name type="scientific">Cenarchaeum symbiosum (strain A)</name>
    <dbReference type="NCBI Taxonomy" id="414004"/>
    <lineage>
        <taxon>Archaea</taxon>
        <taxon>Nitrososphaerota</taxon>
        <taxon>Candidatus Cenarchaeales</taxon>
        <taxon>Candidatus Cenarchaeaceae</taxon>
        <taxon>Candidatus Cenarchaeum</taxon>
    </lineage>
</organism>
<name>A0RYZ0_CENSY</name>
<dbReference type="AlphaFoldDB" id="A0RYZ0"/>
<dbReference type="InterPro" id="IPR051207">
    <property type="entry name" value="ComplexI_NDUFA9_subunit"/>
</dbReference>
<dbReference type="EC" id="1.6.99.3" evidence="2"/>
<evidence type="ECO:0000259" key="1">
    <source>
        <dbReference type="Pfam" id="PF13460"/>
    </source>
</evidence>
<dbReference type="STRING" id="414004.CENSYa_1949"/>
<feature type="domain" description="NAD(P)-binding" evidence="1">
    <location>
        <begin position="29"/>
        <end position="114"/>
    </location>
</feature>
<evidence type="ECO:0000313" key="2">
    <source>
        <dbReference type="EMBL" id="ABK78557.1"/>
    </source>
</evidence>
<keyword evidence="3" id="KW-1185">Reference proteome</keyword>
<sequence length="249" mass="26830">MCLSRGDPGAEGGEEGISTSYSISDAPKLRGCTAFVHLAEAGRPGISTDASLARDIVKLCRTAGIGRITYLSGLGASPSSTSAHFLSRYAAEQEIASSGLEYTIFRPSFILGTADRLTRGLKKQLKEGGAVIPGSGEYPVQPIHIDDACRIIRDSAISDAYLNSTVDLVGPRIVTYTEFLSGLKDRRTRRVELEEALRRAVTDHHYYFGPDDLAILVGGFVGDFEGLRARHKGKFTPYEEALKSSGLSQ</sequence>
<dbReference type="PANTHER" id="PTHR12126">
    <property type="entry name" value="NADH-UBIQUINONE OXIDOREDUCTASE 39 KDA SUBUNIT-RELATED"/>
    <property type="match status" value="1"/>
</dbReference>
<dbReference type="SUPFAM" id="SSF51735">
    <property type="entry name" value="NAD(P)-binding Rossmann-fold domains"/>
    <property type="match status" value="1"/>
</dbReference>
<dbReference type="PANTHER" id="PTHR12126:SF11">
    <property type="entry name" value="NADH DEHYDROGENASE [UBIQUINONE] 1 ALPHA SUBCOMPLEX SUBUNIT 9, MITOCHONDRIAL"/>
    <property type="match status" value="1"/>
</dbReference>
<dbReference type="GO" id="GO:0016491">
    <property type="term" value="F:oxidoreductase activity"/>
    <property type="evidence" value="ECO:0007669"/>
    <property type="project" value="UniProtKB-KW"/>
</dbReference>
<dbReference type="Pfam" id="PF13460">
    <property type="entry name" value="NAD_binding_10"/>
    <property type="match status" value="1"/>
</dbReference>
<dbReference type="KEGG" id="csy:CENSYa_1949"/>
<dbReference type="EnsemblBacteria" id="ABK78557">
    <property type="protein sequence ID" value="ABK78557"/>
    <property type="gene ID" value="CENSYa_1949"/>
</dbReference>
<dbReference type="EC" id="1.6.5.3" evidence="2"/>
<dbReference type="EMBL" id="DP000238">
    <property type="protein sequence ID" value="ABK78557.1"/>
    <property type="molecule type" value="Genomic_DNA"/>
</dbReference>
<gene>
    <name evidence="2" type="ordered locus">CENSYa_1949</name>
</gene>
<dbReference type="InterPro" id="IPR016040">
    <property type="entry name" value="NAD(P)-bd_dom"/>
</dbReference>
<dbReference type="HOGENOM" id="CLU_961739_0_0_2"/>
<dbReference type="Gene3D" id="3.40.50.720">
    <property type="entry name" value="NAD(P)-binding Rossmann-like Domain"/>
    <property type="match status" value="1"/>
</dbReference>
<evidence type="ECO:0000313" key="3">
    <source>
        <dbReference type="Proteomes" id="UP000000758"/>
    </source>
</evidence>
<reference evidence="2 3" key="1">
    <citation type="journal article" date="2006" name="Proc. Natl. Acad. Sci. U.S.A.">
        <title>Genomic analysis of the uncultivated marine crenarchaeote Cenarchaeum symbiosum.</title>
        <authorList>
            <person name="Hallam S.J."/>
            <person name="Konstantinidis K.T."/>
            <person name="Putnam N."/>
            <person name="Schleper C."/>
            <person name="Watanabe Y."/>
            <person name="Sugahara J."/>
            <person name="Preston C."/>
            <person name="de la Torre J."/>
            <person name="Richardson P.M."/>
            <person name="DeLong E.F."/>
        </authorList>
    </citation>
    <scope>NUCLEOTIDE SEQUENCE [LARGE SCALE GENOMIC DNA]</scope>
    <source>
        <strain evidence="3">A</strain>
    </source>
</reference>
<proteinExistence type="predicted"/>
<dbReference type="Proteomes" id="UP000000758">
    <property type="component" value="Chromosome"/>
</dbReference>
<dbReference type="GO" id="GO:0044877">
    <property type="term" value="F:protein-containing complex binding"/>
    <property type="evidence" value="ECO:0007669"/>
    <property type="project" value="TreeGrafter"/>
</dbReference>
<protein>
    <submittedName>
        <fullName evidence="2">Nucleoside-diphosphate-sugar epimerase</fullName>
        <ecNumber evidence="2">1.6.5.3</ecNumber>
        <ecNumber evidence="2">1.6.99.3</ecNumber>
    </submittedName>
</protein>
<dbReference type="InterPro" id="IPR036291">
    <property type="entry name" value="NAD(P)-bd_dom_sf"/>
</dbReference>
<accession>A0RYZ0</accession>
<keyword evidence="2" id="KW-0560">Oxidoreductase</keyword>